<name>A0AAW0DNA1_9AGAR</name>
<evidence type="ECO:0000256" key="4">
    <source>
        <dbReference type="ARBA" id="ARBA00023224"/>
    </source>
</evidence>
<dbReference type="GO" id="GO:0046872">
    <property type="term" value="F:metal ion binding"/>
    <property type="evidence" value="ECO:0007669"/>
    <property type="project" value="UniProtKB-KW"/>
</dbReference>
<accession>A0AAW0DNA1</accession>
<reference evidence="5 6" key="1">
    <citation type="journal article" date="2024" name="J Genomics">
        <title>Draft genome sequencing and assembly of Favolaschia claudopus CIRM-BRFM 2984 isolated from oak limbs.</title>
        <authorList>
            <person name="Navarro D."/>
            <person name="Drula E."/>
            <person name="Chaduli D."/>
            <person name="Cazenave R."/>
            <person name="Ahrendt S."/>
            <person name="Wang J."/>
            <person name="Lipzen A."/>
            <person name="Daum C."/>
            <person name="Barry K."/>
            <person name="Grigoriev I.V."/>
            <person name="Favel A."/>
            <person name="Rosso M.N."/>
            <person name="Martin F."/>
        </authorList>
    </citation>
    <scope>NUCLEOTIDE SEQUENCE [LARGE SCALE GENOMIC DNA]</scope>
    <source>
        <strain evidence="5 6">CIRM-BRFM 2984</strain>
    </source>
</reference>
<dbReference type="PROSITE" id="PS51882">
    <property type="entry name" value="G_ALPHA"/>
    <property type="match status" value="1"/>
</dbReference>
<proteinExistence type="predicted"/>
<dbReference type="Pfam" id="PF00503">
    <property type="entry name" value="G-alpha"/>
    <property type="match status" value="1"/>
</dbReference>
<dbReference type="GO" id="GO:0005737">
    <property type="term" value="C:cytoplasm"/>
    <property type="evidence" value="ECO:0007669"/>
    <property type="project" value="TreeGrafter"/>
</dbReference>
<keyword evidence="1" id="KW-0479">Metal-binding</keyword>
<dbReference type="InterPro" id="IPR011025">
    <property type="entry name" value="GproteinA_insert"/>
</dbReference>
<dbReference type="SUPFAM" id="SSF47895">
    <property type="entry name" value="Transducin (alpha subunit), insertion domain"/>
    <property type="match status" value="1"/>
</dbReference>
<evidence type="ECO:0000313" key="5">
    <source>
        <dbReference type="EMBL" id="KAK7053532.1"/>
    </source>
</evidence>
<comment type="caution">
    <text evidence="5">The sequence shown here is derived from an EMBL/GenBank/DDBJ whole genome shotgun (WGS) entry which is preliminary data.</text>
</comment>
<keyword evidence="2" id="KW-0547">Nucleotide-binding</keyword>
<feature type="non-terminal residue" evidence="5">
    <location>
        <position position="235"/>
    </location>
</feature>
<dbReference type="PRINTS" id="PR00318">
    <property type="entry name" value="GPROTEINA"/>
</dbReference>
<keyword evidence="6" id="KW-1185">Reference proteome</keyword>
<dbReference type="GO" id="GO:0005834">
    <property type="term" value="C:heterotrimeric G-protein complex"/>
    <property type="evidence" value="ECO:0007669"/>
    <property type="project" value="TreeGrafter"/>
</dbReference>
<dbReference type="SMART" id="SM00275">
    <property type="entry name" value="G_alpha"/>
    <property type="match status" value="1"/>
</dbReference>
<protein>
    <submittedName>
        <fullName evidence="5">Guanine nucleotide binding protein, alpha subunit</fullName>
    </submittedName>
</protein>
<keyword evidence="3" id="KW-0342">GTP-binding</keyword>
<organism evidence="5 6">
    <name type="scientific">Favolaschia claudopus</name>
    <dbReference type="NCBI Taxonomy" id="2862362"/>
    <lineage>
        <taxon>Eukaryota</taxon>
        <taxon>Fungi</taxon>
        <taxon>Dikarya</taxon>
        <taxon>Basidiomycota</taxon>
        <taxon>Agaricomycotina</taxon>
        <taxon>Agaricomycetes</taxon>
        <taxon>Agaricomycetidae</taxon>
        <taxon>Agaricales</taxon>
        <taxon>Marasmiineae</taxon>
        <taxon>Mycenaceae</taxon>
        <taxon>Favolaschia</taxon>
    </lineage>
</organism>
<dbReference type="PANTHER" id="PTHR10218:SF302">
    <property type="entry name" value="GUANINE NUCLEOTIDE-BINDING PROTEIN ALPHA-5 SUBUNIT"/>
    <property type="match status" value="1"/>
</dbReference>
<dbReference type="FunFam" id="3.40.50.300:FF:000720">
    <property type="entry name" value="Guanine nucleotide-binding protein G(k) subunit alpha"/>
    <property type="match status" value="1"/>
</dbReference>
<dbReference type="InterPro" id="IPR027417">
    <property type="entry name" value="P-loop_NTPase"/>
</dbReference>
<evidence type="ECO:0000313" key="6">
    <source>
        <dbReference type="Proteomes" id="UP001362999"/>
    </source>
</evidence>
<dbReference type="GO" id="GO:0031683">
    <property type="term" value="F:G-protein beta/gamma-subunit complex binding"/>
    <property type="evidence" value="ECO:0007669"/>
    <property type="project" value="InterPro"/>
</dbReference>
<evidence type="ECO:0000256" key="2">
    <source>
        <dbReference type="ARBA" id="ARBA00022741"/>
    </source>
</evidence>
<dbReference type="GO" id="GO:0007188">
    <property type="term" value="P:adenylate cyclase-modulating G protein-coupled receptor signaling pathway"/>
    <property type="evidence" value="ECO:0007669"/>
    <property type="project" value="TreeGrafter"/>
</dbReference>
<dbReference type="SUPFAM" id="SSF52540">
    <property type="entry name" value="P-loop containing nucleoside triphosphate hydrolases"/>
    <property type="match status" value="1"/>
</dbReference>
<dbReference type="Proteomes" id="UP001362999">
    <property type="component" value="Unassembled WGS sequence"/>
</dbReference>
<gene>
    <name evidence="5" type="ORF">R3P38DRAFT_3576422</name>
</gene>
<dbReference type="GO" id="GO:0001664">
    <property type="term" value="F:G protein-coupled receptor binding"/>
    <property type="evidence" value="ECO:0007669"/>
    <property type="project" value="TreeGrafter"/>
</dbReference>
<dbReference type="GO" id="GO:0003924">
    <property type="term" value="F:GTPase activity"/>
    <property type="evidence" value="ECO:0007669"/>
    <property type="project" value="InterPro"/>
</dbReference>
<dbReference type="Gene3D" id="1.10.400.10">
    <property type="entry name" value="GI Alpha 1, domain 2-like"/>
    <property type="match status" value="1"/>
</dbReference>
<dbReference type="EMBL" id="JAWWNJ010000006">
    <property type="protein sequence ID" value="KAK7053532.1"/>
    <property type="molecule type" value="Genomic_DNA"/>
</dbReference>
<keyword evidence="4" id="KW-0807">Transducer</keyword>
<dbReference type="PANTHER" id="PTHR10218">
    <property type="entry name" value="GTP-BINDING PROTEIN ALPHA SUBUNIT"/>
    <property type="match status" value="1"/>
</dbReference>
<evidence type="ECO:0000256" key="1">
    <source>
        <dbReference type="ARBA" id="ARBA00022723"/>
    </source>
</evidence>
<sequence>ITLSLFRSILETMPQLENHSHSNQSMRDIIRDIILQYPENTKIDVFPPGVAEAIRHLQRDPGLRDALDKLQHPGTAGYFLDSIERIAQADYSPSDEDIKHAQIEIKSIEETTLQMRREELTCRIWNLPAQSLDQQQWIRCFEPVQVLIFYVNLGDYDQFLYRDEDTNVLHKAFAVINSIANSQLFIAADVVLHVGSDKFAEKLKQIPLSNFFPDYTGGPEYDAACNYLKHQFGSL</sequence>
<feature type="non-terminal residue" evidence="5">
    <location>
        <position position="1"/>
    </location>
</feature>
<dbReference type="Gene3D" id="3.40.50.300">
    <property type="entry name" value="P-loop containing nucleotide triphosphate hydrolases"/>
    <property type="match status" value="1"/>
</dbReference>
<dbReference type="InterPro" id="IPR001019">
    <property type="entry name" value="Gprotein_alpha_su"/>
</dbReference>
<dbReference type="AlphaFoldDB" id="A0AAW0DNA1"/>
<dbReference type="GO" id="GO:0005525">
    <property type="term" value="F:GTP binding"/>
    <property type="evidence" value="ECO:0007669"/>
    <property type="project" value="UniProtKB-KW"/>
</dbReference>
<evidence type="ECO:0000256" key="3">
    <source>
        <dbReference type="ARBA" id="ARBA00023134"/>
    </source>
</evidence>